<proteinExistence type="predicted"/>
<dbReference type="EMBL" id="JAABOQ010000002">
    <property type="protein sequence ID" value="NER16378.1"/>
    <property type="molecule type" value="Genomic_DNA"/>
</dbReference>
<dbReference type="GO" id="GO:0017168">
    <property type="term" value="F:5-oxoprolinase (ATP-hydrolyzing) activity"/>
    <property type="evidence" value="ECO:0007669"/>
    <property type="project" value="UniProtKB-EC"/>
</dbReference>
<dbReference type="SUPFAM" id="SSF50891">
    <property type="entry name" value="Cyclophilin-like"/>
    <property type="match status" value="1"/>
</dbReference>
<dbReference type="InterPro" id="IPR003833">
    <property type="entry name" value="CT_C_D"/>
</dbReference>
<dbReference type="InterPro" id="IPR010016">
    <property type="entry name" value="PxpB"/>
</dbReference>
<feature type="domain" description="Carboxyltransferase" evidence="4">
    <location>
        <begin position="6"/>
        <end position="207"/>
    </location>
</feature>
<protein>
    <submittedName>
        <fullName evidence="5">5-oxoprolinase subunit PxpB</fullName>
        <ecNumber evidence="5">3.5.2.9</ecNumber>
    </submittedName>
</protein>
<reference evidence="5 6" key="1">
    <citation type="submission" date="2020-01" db="EMBL/GenBank/DDBJ databases">
        <title>Spongiivirga citrea KCTC 32990T.</title>
        <authorList>
            <person name="Wang G."/>
        </authorList>
    </citation>
    <scope>NUCLEOTIDE SEQUENCE [LARGE SCALE GENOMIC DNA]</scope>
    <source>
        <strain evidence="5 6">KCTC 32990</strain>
    </source>
</reference>
<dbReference type="SMART" id="SM00796">
    <property type="entry name" value="AHS1"/>
    <property type="match status" value="1"/>
</dbReference>
<dbReference type="Pfam" id="PF02682">
    <property type="entry name" value="CT_C_D"/>
    <property type="match status" value="1"/>
</dbReference>
<evidence type="ECO:0000256" key="2">
    <source>
        <dbReference type="ARBA" id="ARBA00022801"/>
    </source>
</evidence>
<comment type="caution">
    <text evidence="5">The sequence shown here is derived from an EMBL/GenBank/DDBJ whole genome shotgun (WGS) entry which is preliminary data.</text>
</comment>
<dbReference type="NCBIfam" id="TIGR00370">
    <property type="entry name" value="5-oxoprolinase subunit PxpB"/>
    <property type="match status" value="1"/>
</dbReference>
<keyword evidence="3" id="KW-0067">ATP-binding</keyword>
<gene>
    <name evidence="5" type="primary">pxpB</name>
    <name evidence="5" type="ORF">GWK10_04110</name>
</gene>
<dbReference type="Gene3D" id="3.30.1360.40">
    <property type="match status" value="1"/>
</dbReference>
<keyword evidence="6" id="KW-1185">Reference proteome</keyword>
<evidence type="ECO:0000256" key="3">
    <source>
        <dbReference type="ARBA" id="ARBA00022840"/>
    </source>
</evidence>
<evidence type="ECO:0000313" key="6">
    <source>
        <dbReference type="Proteomes" id="UP000474296"/>
    </source>
</evidence>
<dbReference type="PANTHER" id="PTHR34698">
    <property type="entry name" value="5-OXOPROLINASE SUBUNIT B"/>
    <property type="match status" value="1"/>
</dbReference>
<sequence length="244" mass="27665">MGKFNLTFSPYGDRGILIEWPAEISDTILHDRLFFENCIQSYYIKQKIEIISAYNSLLVIYKSTINNLYSVKKQLLALYDEQSSDFIQTKIRWTIPVCYEEEFGTDLADLSANLKLSKQAVIHKHSKPIYAVHFIGFLPGFLYLGGLNEELHLARKSTPSLSVRKGSVAIGGSQTGIYPINSPGGWHIIGNSPVNWFNVTNENPCFASSGDEIKFQPITKSAYNEILERISLNEYQLEKEIIND</sequence>
<keyword evidence="1" id="KW-0547">Nucleotide-binding</keyword>
<evidence type="ECO:0000313" key="5">
    <source>
        <dbReference type="EMBL" id="NER16378.1"/>
    </source>
</evidence>
<dbReference type="RefSeq" id="WP_164029653.1">
    <property type="nucleotide sequence ID" value="NZ_JAABOQ010000002.1"/>
</dbReference>
<dbReference type="AlphaFoldDB" id="A0A6M0CEX2"/>
<name>A0A6M0CEX2_9FLAO</name>
<dbReference type="PANTHER" id="PTHR34698:SF2">
    <property type="entry name" value="5-OXOPROLINASE SUBUNIT B"/>
    <property type="match status" value="1"/>
</dbReference>
<dbReference type="EC" id="3.5.2.9" evidence="5"/>
<dbReference type="SUPFAM" id="SSF160467">
    <property type="entry name" value="PH0987 N-terminal domain-like"/>
    <property type="match status" value="1"/>
</dbReference>
<evidence type="ECO:0000256" key="1">
    <source>
        <dbReference type="ARBA" id="ARBA00022741"/>
    </source>
</evidence>
<keyword evidence="2 5" id="KW-0378">Hydrolase</keyword>
<dbReference type="InterPro" id="IPR029000">
    <property type="entry name" value="Cyclophilin-like_dom_sf"/>
</dbReference>
<dbReference type="Gene3D" id="2.40.100.10">
    <property type="entry name" value="Cyclophilin-like"/>
    <property type="match status" value="1"/>
</dbReference>
<dbReference type="GO" id="GO:0005524">
    <property type="term" value="F:ATP binding"/>
    <property type="evidence" value="ECO:0007669"/>
    <property type="project" value="UniProtKB-KW"/>
</dbReference>
<evidence type="ECO:0000259" key="4">
    <source>
        <dbReference type="SMART" id="SM00796"/>
    </source>
</evidence>
<dbReference type="Proteomes" id="UP000474296">
    <property type="component" value="Unassembled WGS sequence"/>
</dbReference>
<organism evidence="5 6">
    <name type="scientific">Spongiivirga citrea</name>
    <dbReference type="NCBI Taxonomy" id="1481457"/>
    <lineage>
        <taxon>Bacteria</taxon>
        <taxon>Pseudomonadati</taxon>
        <taxon>Bacteroidota</taxon>
        <taxon>Flavobacteriia</taxon>
        <taxon>Flavobacteriales</taxon>
        <taxon>Flavobacteriaceae</taxon>
        <taxon>Spongiivirga</taxon>
    </lineage>
</organism>
<accession>A0A6M0CEX2</accession>